<dbReference type="AlphaFoldDB" id="A0A6A6D7I8"/>
<comment type="similarity">
    <text evidence="1">Belongs to the short-chain dehydrogenases/reductases (SDR) family.</text>
</comment>
<dbReference type="SMART" id="SM00822">
    <property type="entry name" value="PKS_KR"/>
    <property type="match status" value="1"/>
</dbReference>
<feature type="domain" description="Ketoreductase" evidence="4">
    <location>
        <begin position="10"/>
        <end position="189"/>
    </location>
</feature>
<organism evidence="5 6">
    <name type="scientific">Zasmidium cellare ATCC 36951</name>
    <dbReference type="NCBI Taxonomy" id="1080233"/>
    <lineage>
        <taxon>Eukaryota</taxon>
        <taxon>Fungi</taxon>
        <taxon>Dikarya</taxon>
        <taxon>Ascomycota</taxon>
        <taxon>Pezizomycotina</taxon>
        <taxon>Dothideomycetes</taxon>
        <taxon>Dothideomycetidae</taxon>
        <taxon>Mycosphaerellales</taxon>
        <taxon>Mycosphaerellaceae</taxon>
        <taxon>Zasmidium</taxon>
    </lineage>
</organism>
<protein>
    <recommendedName>
        <fullName evidence="4">Ketoreductase domain-containing protein</fullName>
    </recommendedName>
</protein>
<dbReference type="PRINTS" id="PR00081">
    <property type="entry name" value="GDHRDH"/>
</dbReference>
<dbReference type="SUPFAM" id="SSF51735">
    <property type="entry name" value="NAD(P)-binding Rossmann-fold domains"/>
    <property type="match status" value="1"/>
</dbReference>
<dbReference type="RefSeq" id="XP_033675091.1">
    <property type="nucleotide sequence ID" value="XM_033815130.1"/>
</dbReference>
<keyword evidence="3" id="KW-0560">Oxidoreductase</keyword>
<dbReference type="Pfam" id="PF13561">
    <property type="entry name" value="adh_short_C2"/>
    <property type="match status" value="1"/>
</dbReference>
<evidence type="ECO:0000256" key="3">
    <source>
        <dbReference type="ARBA" id="ARBA00023002"/>
    </source>
</evidence>
<evidence type="ECO:0000313" key="6">
    <source>
        <dbReference type="Proteomes" id="UP000799537"/>
    </source>
</evidence>
<proteinExistence type="inferred from homology"/>
<evidence type="ECO:0000256" key="2">
    <source>
        <dbReference type="ARBA" id="ARBA00022857"/>
    </source>
</evidence>
<dbReference type="InterPro" id="IPR057326">
    <property type="entry name" value="KR_dom"/>
</dbReference>
<sequence>MALTSTLSGRTALVTGGARGIGAAIVRDLVDRGASVFFTYLSNKDLATDMCRKLSSGSQRVVAFQADACDRASDGKIVSAVLEAFPAGIDILVHNAGGSVVKPLEDLTYEEYRRVYELNVAAPLFLTQALLPNLKRPGRIILIGSTGARLGMFGGSLLGGAKAGVEGMMRTWAQELGPKGVTVNCVCPGATDTDKMAKGAPEVIEKYFKARTPIEQRLGRPEEFATVVGFVASDDARWIAGKCILAYGGHYMI</sequence>
<dbReference type="CDD" id="cd05233">
    <property type="entry name" value="SDR_c"/>
    <property type="match status" value="1"/>
</dbReference>
<evidence type="ECO:0000313" key="5">
    <source>
        <dbReference type="EMBL" id="KAF2174202.1"/>
    </source>
</evidence>
<dbReference type="GO" id="GO:0016491">
    <property type="term" value="F:oxidoreductase activity"/>
    <property type="evidence" value="ECO:0007669"/>
    <property type="project" value="UniProtKB-KW"/>
</dbReference>
<dbReference type="EMBL" id="ML993579">
    <property type="protein sequence ID" value="KAF2174202.1"/>
    <property type="molecule type" value="Genomic_DNA"/>
</dbReference>
<dbReference type="Proteomes" id="UP000799537">
    <property type="component" value="Unassembled WGS sequence"/>
</dbReference>
<keyword evidence="6" id="KW-1185">Reference proteome</keyword>
<dbReference type="Gene3D" id="3.40.50.720">
    <property type="entry name" value="NAD(P)-binding Rossmann-like Domain"/>
    <property type="match status" value="1"/>
</dbReference>
<evidence type="ECO:0000259" key="4">
    <source>
        <dbReference type="SMART" id="SM00822"/>
    </source>
</evidence>
<gene>
    <name evidence="5" type="ORF">M409DRAFT_62334</name>
</gene>
<dbReference type="OrthoDB" id="47007at2759"/>
<name>A0A6A6D7I8_ZASCE</name>
<evidence type="ECO:0000256" key="1">
    <source>
        <dbReference type="ARBA" id="ARBA00006484"/>
    </source>
</evidence>
<dbReference type="GeneID" id="54568402"/>
<dbReference type="InterPro" id="IPR036291">
    <property type="entry name" value="NAD(P)-bd_dom_sf"/>
</dbReference>
<keyword evidence="2" id="KW-0521">NADP</keyword>
<dbReference type="PANTHER" id="PTHR43639">
    <property type="entry name" value="OXIDOREDUCTASE, SHORT-CHAIN DEHYDROGENASE/REDUCTASE FAMILY (AFU_ORTHOLOGUE AFUA_5G02870)"/>
    <property type="match status" value="1"/>
</dbReference>
<dbReference type="InterPro" id="IPR002347">
    <property type="entry name" value="SDR_fam"/>
</dbReference>
<dbReference type="FunFam" id="3.40.50.720:FF:000084">
    <property type="entry name" value="Short-chain dehydrogenase reductase"/>
    <property type="match status" value="1"/>
</dbReference>
<accession>A0A6A6D7I8</accession>
<reference evidence="5" key="1">
    <citation type="journal article" date="2020" name="Stud. Mycol.">
        <title>101 Dothideomycetes genomes: a test case for predicting lifestyles and emergence of pathogens.</title>
        <authorList>
            <person name="Haridas S."/>
            <person name="Albert R."/>
            <person name="Binder M."/>
            <person name="Bloem J."/>
            <person name="Labutti K."/>
            <person name="Salamov A."/>
            <person name="Andreopoulos B."/>
            <person name="Baker S."/>
            <person name="Barry K."/>
            <person name="Bills G."/>
            <person name="Bluhm B."/>
            <person name="Cannon C."/>
            <person name="Castanera R."/>
            <person name="Culley D."/>
            <person name="Daum C."/>
            <person name="Ezra D."/>
            <person name="Gonzalez J."/>
            <person name="Henrissat B."/>
            <person name="Kuo A."/>
            <person name="Liang C."/>
            <person name="Lipzen A."/>
            <person name="Lutzoni F."/>
            <person name="Magnuson J."/>
            <person name="Mondo S."/>
            <person name="Nolan M."/>
            <person name="Ohm R."/>
            <person name="Pangilinan J."/>
            <person name="Park H.-J."/>
            <person name="Ramirez L."/>
            <person name="Alfaro M."/>
            <person name="Sun H."/>
            <person name="Tritt A."/>
            <person name="Yoshinaga Y."/>
            <person name="Zwiers L.-H."/>
            <person name="Turgeon B."/>
            <person name="Goodwin S."/>
            <person name="Spatafora J."/>
            <person name="Crous P."/>
            <person name="Grigoriev I."/>
        </authorList>
    </citation>
    <scope>NUCLEOTIDE SEQUENCE</scope>
    <source>
        <strain evidence="5">ATCC 36951</strain>
    </source>
</reference>
<dbReference type="PANTHER" id="PTHR43639:SF1">
    <property type="entry name" value="SHORT-CHAIN DEHYDROGENASE_REDUCTASE FAMILY PROTEIN"/>
    <property type="match status" value="1"/>
</dbReference>